<dbReference type="InterPro" id="IPR009014">
    <property type="entry name" value="Transketo_C/PFOR_II"/>
</dbReference>
<dbReference type="CDD" id="cd07036">
    <property type="entry name" value="TPP_PYR_E1-PDHc-beta_like"/>
    <property type="match status" value="1"/>
</dbReference>
<sequence length="711" mass="77901">MATQEKEILQADDLAGLSHEQLLRFYRTMLTSRKIDEREISLRKQNKTFFQISSAGHEAIGVAIAEHCRPGSDWFFTHYRDRSLVLSLGQTPLDHLLAAVGSGADPATGGRQMPNHFSDVRLNIASSSSVVATQFLQAVGAAEADTKISRVPGLQDLVHGFDEDQIVVVCGGEGQTSEGEFWESLNTACNLSLPIVFVIEDNEYAISVPVEVQTAGGSISQLVSGFPNLYIVECDGTDIIDAYRAADSAITHAREQRAPAFIHAHCTRPHSHSMSDDERAYRTEKERAAQDLRDPLIRTSALLLESQIATAEELEGLELEIGAEVASAADEALASPQATPDTAMRHLFSEDSDPTSSDFDTEGDPQYGDDNLLTMVDLLNACIKSEMERDPRITVFGQDIADASREEALSEVKGKGGVFKVTHGLQKHFGSERVYNTPLAEANIIGRGIGQALRGLRPVVEIQFFDYIWPAMNQLRNELATIHYRSNGTYSAPLVVRTTYGGYLKGGAIYHSQTGETLFTHTPGLHVCMPATAEDANGLLRTAIRCDDPVLFLEHKHLYRQVYNKGRNPGPDFMIPFGKAKVRREGADITIVTCGALVKRSLDAASIASNEHSIEAEVIDLRTVQPFDMDCIAESVKKTSKVVIVHEDSLSWGIGSEIAARIADELFPWLDGPVKRVASMDTWVAYAPQVEAAILPQVTDVVDAVVELYEY</sequence>
<dbReference type="InterPro" id="IPR029061">
    <property type="entry name" value="THDP-binding"/>
</dbReference>
<dbReference type="AlphaFoldDB" id="A0A381NHQ4"/>
<dbReference type="PANTHER" id="PTHR43257">
    <property type="entry name" value="PYRUVATE DEHYDROGENASE E1 COMPONENT BETA SUBUNIT"/>
    <property type="match status" value="1"/>
</dbReference>
<gene>
    <name evidence="6" type="ORF">METZ01_LOCUS6925</name>
</gene>
<feature type="region of interest" description="Disordered" evidence="4">
    <location>
        <begin position="347"/>
        <end position="368"/>
    </location>
</feature>
<dbReference type="EMBL" id="UINC01000366">
    <property type="protein sequence ID" value="SUZ54071.1"/>
    <property type="molecule type" value="Genomic_DNA"/>
</dbReference>
<evidence type="ECO:0000256" key="2">
    <source>
        <dbReference type="ARBA" id="ARBA00023002"/>
    </source>
</evidence>
<organism evidence="6">
    <name type="scientific">marine metagenome</name>
    <dbReference type="NCBI Taxonomy" id="408172"/>
    <lineage>
        <taxon>unclassified sequences</taxon>
        <taxon>metagenomes</taxon>
        <taxon>ecological metagenomes</taxon>
    </lineage>
</organism>
<dbReference type="Pfam" id="PF02779">
    <property type="entry name" value="Transket_pyr"/>
    <property type="match status" value="1"/>
</dbReference>
<dbReference type="Gene3D" id="3.40.50.920">
    <property type="match status" value="1"/>
</dbReference>
<reference evidence="6" key="1">
    <citation type="submission" date="2018-05" db="EMBL/GenBank/DDBJ databases">
        <authorList>
            <person name="Lanie J.A."/>
            <person name="Ng W.-L."/>
            <person name="Kazmierczak K.M."/>
            <person name="Andrzejewski T.M."/>
            <person name="Davidsen T.M."/>
            <person name="Wayne K.J."/>
            <person name="Tettelin H."/>
            <person name="Glass J.I."/>
            <person name="Rusch D."/>
            <person name="Podicherti R."/>
            <person name="Tsui H.-C.T."/>
            <person name="Winkler M.E."/>
        </authorList>
    </citation>
    <scope>NUCLEOTIDE SEQUENCE</scope>
</reference>
<dbReference type="FunFam" id="3.40.50.970:FF:000001">
    <property type="entry name" value="Pyruvate dehydrogenase E1 beta subunit"/>
    <property type="match status" value="1"/>
</dbReference>
<dbReference type="GO" id="GO:0016624">
    <property type="term" value="F:oxidoreductase activity, acting on the aldehyde or oxo group of donors, disulfide as acceptor"/>
    <property type="evidence" value="ECO:0007669"/>
    <property type="project" value="InterPro"/>
</dbReference>
<proteinExistence type="predicted"/>
<dbReference type="InterPro" id="IPR033248">
    <property type="entry name" value="Transketolase_C"/>
</dbReference>
<dbReference type="Pfam" id="PF02780">
    <property type="entry name" value="Transketolase_C"/>
    <property type="match status" value="1"/>
</dbReference>
<keyword evidence="3" id="KW-0786">Thiamine pyrophosphate</keyword>
<dbReference type="Pfam" id="PF00676">
    <property type="entry name" value="E1_dh"/>
    <property type="match status" value="1"/>
</dbReference>
<dbReference type="PANTHER" id="PTHR43257:SF2">
    <property type="entry name" value="PYRUVATE DEHYDROGENASE E1 COMPONENT SUBUNIT BETA"/>
    <property type="match status" value="1"/>
</dbReference>
<name>A0A381NHQ4_9ZZZZ</name>
<dbReference type="SMART" id="SM00861">
    <property type="entry name" value="Transket_pyr"/>
    <property type="match status" value="1"/>
</dbReference>
<dbReference type="SUPFAM" id="SSF52518">
    <property type="entry name" value="Thiamin diphosphate-binding fold (THDP-binding)"/>
    <property type="match status" value="2"/>
</dbReference>
<dbReference type="FunFam" id="3.40.50.920:FF:000001">
    <property type="entry name" value="Pyruvate dehydrogenase E1 beta subunit"/>
    <property type="match status" value="1"/>
</dbReference>
<dbReference type="SUPFAM" id="SSF52922">
    <property type="entry name" value="TK C-terminal domain-like"/>
    <property type="match status" value="1"/>
</dbReference>
<dbReference type="Gene3D" id="3.40.50.970">
    <property type="match status" value="2"/>
</dbReference>
<evidence type="ECO:0000259" key="5">
    <source>
        <dbReference type="SMART" id="SM00861"/>
    </source>
</evidence>
<evidence type="ECO:0000256" key="1">
    <source>
        <dbReference type="ARBA" id="ARBA00001964"/>
    </source>
</evidence>
<protein>
    <recommendedName>
        <fullName evidence="5">Transketolase-like pyrimidine-binding domain-containing protein</fullName>
    </recommendedName>
</protein>
<dbReference type="InterPro" id="IPR005475">
    <property type="entry name" value="Transketolase-like_Pyr-bd"/>
</dbReference>
<dbReference type="InterPro" id="IPR001017">
    <property type="entry name" value="DH_E1"/>
</dbReference>
<accession>A0A381NHQ4</accession>
<evidence type="ECO:0000313" key="6">
    <source>
        <dbReference type="EMBL" id="SUZ54071.1"/>
    </source>
</evidence>
<keyword evidence="2" id="KW-0560">Oxidoreductase</keyword>
<dbReference type="CDD" id="cd02000">
    <property type="entry name" value="TPP_E1_PDC_ADC_BCADC"/>
    <property type="match status" value="1"/>
</dbReference>
<feature type="domain" description="Transketolase-like pyrimidine-binding" evidence="5">
    <location>
        <begin position="373"/>
        <end position="561"/>
    </location>
</feature>
<evidence type="ECO:0000256" key="4">
    <source>
        <dbReference type="SAM" id="MobiDB-lite"/>
    </source>
</evidence>
<comment type="cofactor">
    <cofactor evidence="1">
        <name>thiamine diphosphate</name>
        <dbReference type="ChEBI" id="CHEBI:58937"/>
    </cofactor>
</comment>
<evidence type="ECO:0000256" key="3">
    <source>
        <dbReference type="ARBA" id="ARBA00023052"/>
    </source>
</evidence>